<dbReference type="SUPFAM" id="SSF50978">
    <property type="entry name" value="WD40 repeat-like"/>
    <property type="match status" value="1"/>
</dbReference>
<dbReference type="EMBL" id="ASPP01023075">
    <property type="protein sequence ID" value="ETO10840.1"/>
    <property type="molecule type" value="Genomic_DNA"/>
</dbReference>
<dbReference type="Proteomes" id="UP000023152">
    <property type="component" value="Unassembled WGS sequence"/>
</dbReference>
<evidence type="ECO:0000256" key="4">
    <source>
        <dbReference type="SAM" id="Phobius"/>
    </source>
</evidence>
<dbReference type="PANTHER" id="PTHR19848">
    <property type="entry name" value="WD40 REPEAT PROTEIN"/>
    <property type="match status" value="1"/>
</dbReference>
<name>X6MCT0_RETFI</name>
<keyword evidence="4" id="KW-1133">Transmembrane helix</keyword>
<dbReference type="OrthoDB" id="59941at2759"/>
<feature type="transmembrane region" description="Helical" evidence="4">
    <location>
        <begin position="409"/>
        <end position="427"/>
    </location>
</feature>
<keyword evidence="4" id="KW-0472">Membrane</keyword>
<dbReference type="PROSITE" id="PS50082">
    <property type="entry name" value="WD_REPEATS_2"/>
    <property type="match status" value="4"/>
</dbReference>
<feature type="non-terminal residue" evidence="5">
    <location>
        <position position="1"/>
    </location>
</feature>
<reference evidence="5 6" key="1">
    <citation type="journal article" date="2013" name="Curr. Biol.">
        <title>The Genome of the Foraminiferan Reticulomyxa filosa.</title>
        <authorList>
            <person name="Glockner G."/>
            <person name="Hulsmann N."/>
            <person name="Schleicher M."/>
            <person name="Noegel A.A."/>
            <person name="Eichinger L."/>
            <person name="Gallinger C."/>
            <person name="Pawlowski J."/>
            <person name="Sierra R."/>
            <person name="Euteneuer U."/>
            <person name="Pillet L."/>
            <person name="Moustafa A."/>
            <person name="Platzer M."/>
            <person name="Groth M."/>
            <person name="Szafranski K."/>
            <person name="Schliwa M."/>
        </authorList>
    </citation>
    <scope>NUCLEOTIDE SEQUENCE [LARGE SCALE GENOMIC DNA]</scope>
</reference>
<dbReference type="InterPro" id="IPR001680">
    <property type="entry name" value="WD40_rpt"/>
</dbReference>
<comment type="caution">
    <text evidence="5">The sequence shown here is derived from an EMBL/GenBank/DDBJ whole genome shotgun (WGS) entry which is preliminary data.</text>
</comment>
<gene>
    <name evidence="5" type="ORF">RFI_26536</name>
</gene>
<dbReference type="InterPro" id="IPR019775">
    <property type="entry name" value="WD40_repeat_CS"/>
</dbReference>
<dbReference type="InterPro" id="IPR036322">
    <property type="entry name" value="WD40_repeat_dom_sf"/>
</dbReference>
<keyword evidence="2" id="KW-0677">Repeat</keyword>
<dbReference type="SMART" id="SM00320">
    <property type="entry name" value="WD40"/>
    <property type="match status" value="5"/>
</dbReference>
<dbReference type="InterPro" id="IPR015943">
    <property type="entry name" value="WD40/YVTN_repeat-like_dom_sf"/>
</dbReference>
<evidence type="ECO:0000313" key="5">
    <source>
        <dbReference type="EMBL" id="ETO10840.1"/>
    </source>
</evidence>
<dbReference type="Gene3D" id="2.130.10.10">
    <property type="entry name" value="YVTN repeat-like/Quinoprotein amine dehydrogenase"/>
    <property type="match status" value="2"/>
</dbReference>
<keyword evidence="4" id="KW-0812">Transmembrane</keyword>
<keyword evidence="1 3" id="KW-0853">WD repeat</keyword>
<feature type="repeat" description="WD" evidence="3">
    <location>
        <begin position="221"/>
        <end position="250"/>
    </location>
</feature>
<accession>X6MCT0</accession>
<sequence length="431" mass="50665">KTKEISIIMKYWTRSYSVKMGWIDEFNPIITRYILRKYYRPLKILQRYPSYVRNVKFSPDGSKIVLCSDETVKIWNIESKKEIGILKGHSDIVNDAQFSPDGDMIVSCSDDKTIILWNEPSCKKTVELRGHKQAVTSVQFSPDGKTIVSGSHDQTVRIWNVYSGQEVIILGQFNNIIYAQFSPNDQQIISVPNNGSIEIWDVTRRKMICKLNENTQRKAKFSSNDHLVVSCSMDNTIRLWDVQLEVEIQKLQGYSDNIIMIAFLKMELFNYGSHCESFLFNLIMQSSPFDEKTTKYNLIFLLSLLTFFFNTKLIKKIIITSSCFTKTTNISIKSHISFICRSYIFNQSFNLTKKKKKYLKKKLLIKYLILLLHEKINYFYVKIYFFLLYFIIILSKSSIHHNFIFKVRIQYSIIHFISFFDCSLFVLHQNK</sequence>
<proteinExistence type="predicted"/>
<dbReference type="CDD" id="cd00200">
    <property type="entry name" value="WD40"/>
    <property type="match status" value="1"/>
</dbReference>
<evidence type="ECO:0000256" key="2">
    <source>
        <dbReference type="ARBA" id="ARBA00022737"/>
    </source>
</evidence>
<evidence type="ECO:0000256" key="1">
    <source>
        <dbReference type="ARBA" id="ARBA00022574"/>
    </source>
</evidence>
<dbReference type="PRINTS" id="PR00320">
    <property type="entry name" value="GPROTEINBRPT"/>
</dbReference>
<evidence type="ECO:0000256" key="3">
    <source>
        <dbReference type="PROSITE-ProRule" id="PRU00221"/>
    </source>
</evidence>
<protein>
    <submittedName>
        <fullName evidence="5">Uncharacterized protein</fullName>
    </submittedName>
</protein>
<organism evidence="5 6">
    <name type="scientific">Reticulomyxa filosa</name>
    <dbReference type="NCBI Taxonomy" id="46433"/>
    <lineage>
        <taxon>Eukaryota</taxon>
        <taxon>Sar</taxon>
        <taxon>Rhizaria</taxon>
        <taxon>Retaria</taxon>
        <taxon>Foraminifera</taxon>
        <taxon>Monothalamids</taxon>
        <taxon>Reticulomyxidae</taxon>
        <taxon>Reticulomyxa</taxon>
    </lineage>
</organism>
<feature type="repeat" description="WD" evidence="3">
    <location>
        <begin position="169"/>
        <end position="210"/>
    </location>
</feature>
<dbReference type="Pfam" id="PF00400">
    <property type="entry name" value="WD40"/>
    <property type="match status" value="4"/>
</dbReference>
<dbReference type="InterPro" id="IPR020472">
    <property type="entry name" value="WD40_PAC1"/>
</dbReference>
<feature type="repeat" description="WD" evidence="3">
    <location>
        <begin position="128"/>
        <end position="169"/>
    </location>
</feature>
<dbReference type="PANTHER" id="PTHR19848:SF8">
    <property type="entry name" value="F-BOX AND WD REPEAT DOMAIN CONTAINING 7"/>
    <property type="match status" value="1"/>
</dbReference>
<feature type="repeat" description="WD" evidence="3">
    <location>
        <begin position="86"/>
        <end position="118"/>
    </location>
</feature>
<keyword evidence="6" id="KW-1185">Reference proteome</keyword>
<dbReference type="AlphaFoldDB" id="X6MCT0"/>
<dbReference type="PROSITE" id="PS50294">
    <property type="entry name" value="WD_REPEATS_REGION"/>
    <property type="match status" value="2"/>
</dbReference>
<evidence type="ECO:0000313" key="6">
    <source>
        <dbReference type="Proteomes" id="UP000023152"/>
    </source>
</evidence>
<dbReference type="PROSITE" id="PS00678">
    <property type="entry name" value="WD_REPEATS_1"/>
    <property type="match status" value="3"/>
</dbReference>
<feature type="transmembrane region" description="Helical" evidence="4">
    <location>
        <begin position="379"/>
        <end position="397"/>
    </location>
</feature>